<proteinExistence type="predicted"/>
<evidence type="ECO:0000313" key="2">
    <source>
        <dbReference type="EMBL" id="MED6147564.1"/>
    </source>
</evidence>
<accession>A0ABU6TFQ5</accession>
<sequence>MSFDIGSAAASTSSGPMYSGTVGGSVNFDKEEPLLEELGIHPEQIWSRINLFDMNHMVHKDSDLSGPILLYMSFCLFHTHQENPIRRYSWMDHGLLDLLEGIVAVTAASIFILWATKASTGLVILLVAVREKGLAPIGSVLKGSLCFLYWFLITLVV</sequence>
<feature type="transmembrane region" description="Helical" evidence="1">
    <location>
        <begin position="134"/>
        <end position="156"/>
    </location>
</feature>
<gene>
    <name evidence="2" type="ORF">PIB30_044968</name>
</gene>
<comment type="caution">
    <text evidence="2">The sequence shown here is derived from an EMBL/GenBank/DDBJ whole genome shotgun (WGS) entry which is preliminary data.</text>
</comment>
<keyword evidence="1" id="KW-0812">Transmembrane</keyword>
<keyword evidence="1" id="KW-0472">Membrane</keyword>
<dbReference type="EMBL" id="JASCZI010090892">
    <property type="protein sequence ID" value="MED6147564.1"/>
    <property type="molecule type" value="Genomic_DNA"/>
</dbReference>
<evidence type="ECO:0000313" key="3">
    <source>
        <dbReference type="Proteomes" id="UP001341840"/>
    </source>
</evidence>
<name>A0ABU6TFQ5_9FABA</name>
<dbReference type="Proteomes" id="UP001341840">
    <property type="component" value="Unassembled WGS sequence"/>
</dbReference>
<protein>
    <submittedName>
        <fullName evidence="2">Uncharacterized protein</fullName>
    </submittedName>
</protein>
<evidence type="ECO:0000256" key="1">
    <source>
        <dbReference type="SAM" id="Phobius"/>
    </source>
</evidence>
<keyword evidence="3" id="KW-1185">Reference proteome</keyword>
<keyword evidence="1" id="KW-1133">Transmembrane helix</keyword>
<reference evidence="2 3" key="1">
    <citation type="journal article" date="2023" name="Plants (Basel)">
        <title>Bridging the Gap: Combining Genomics and Transcriptomics Approaches to Understand Stylosanthes scabra, an Orphan Legume from the Brazilian Caatinga.</title>
        <authorList>
            <person name="Ferreira-Neto J.R.C."/>
            <person name="da Silva M.D."/>
            <person name="Binneck E."/>
            <person name="de Melo N.F."/>
            <person name="da Silva R.H."/>
            <person name="de Melo A.L.T.M."/>
            <person name="Pandolfi V."/>
            <person name="Bustamante F.O."/>
            <person name="Brasileiro-Vidal A.C."/>
            <person name="Benko-Iseppon A.M."/>
        </authorList>
    </citation>
    <scope>NUCLEOTIDE SEQUENCE [LARGE SCALE GENOMIC DNA]</scope>
    <source>
        <tissue evidence="2">Leaves</tissue>
    </source>
</reference>
<organism evidence="2 3">
    <name type="scientific">Stylosanthes scabra</name>
    <dbReference type="NCBI Taxonomy" id="79078"/>
    <lineage>
        <taxon>Eukaryota</taxon>
        <taxon>Viridiplantae</taxon>
        <taxon>Streptophyta</taxon>
        <taxon>Embryophyta</taxon>
        <taxon>Tracheophyta</taxon>
        <taxon>Spermatophyta</taxon>
        <taxon>Magnoliopsida</taxon>
        <taxon>eudicotyledons</taxon>
        <taxon>Gunneridae</taxon>
        <taxon>Pentapetalae</taxon>
        <taxon>rosids</taxon>
        <taxon>fabids</taxon>
        <taxon>Fabales</taxon>
        <taxon>Fabaceae</taxon>
        <taxon>Papilionoideae</taxon>
        <taxon>50 kb inversion clade</taxon>
        <taxon>dalbergioids sensu lato</taxon>
        <taxon>Dalbergieae</taxon>
        <taxon>Pterocarpus clade</taxon>
        <taxon>Stylosanthes</taxon>
    </lineage>
</organism>